<feature type="transmembrane region" description="Helical" evidence="1">
    <location>
        <begin position="44"/>
        <end position="64"/>
    </location>
</feature>
<proteinExistence type="predicted"/>
<dbReference type="STRING" id="1834181.A5880_002667"/>
<dbReference type="RefSeq" id="WP_086331532.1">
    <property type="nucleotide sequence ID" value="NZ_NGLE02000001.1"/>
</dbReference>
<feature type="transmembrane region" description="Helical" evidence="1">
    <location>
        <begin position="12"/>
        <end position="32"/>
    </location>
</feature>
<reference evidence="2 4" key="2">
    <citation type="submission" date="2018-07" db="EMBL/GenBank/DDBJ databases">
        <title>The Genome Sequence of Enterococcus sp. DIV0659b.</title>
        <authorList>
            <consortium name="The Broad Institute Genomics Platform"/>
            <consortium name="The Broad Institute Genomic Center for Infectious Diseases"/>
            <person name="Earl A."/>
            <person name="Manson A."/>
            <person name="Schwartman J."/>
            <person name="Gilmore M."/>
            <person name="Abouelleil A."/>
            <person name="Cao P."/>
            <person name="Chapman S."/>
            <person name="Cusick C."/>
            <person name="Shea T."/>
            <person name="Young S."/>
            <person name="Neafsey D."/>
            <person name="Nusbaum C."/>
            <person name="Birren B."/>
        </authorList>
    </citation>
    <scope>NUCLEOTIDE SEQUENCE [LARGE SCALE GENOMIC DNA]</scope>
    <source>
        <strain evidence="2 4">4G2_DIV0659</strain>
    </source>
</reference>
<dbReference type="EMBL" id="NGLE01000004">
    <property type="protein sequence ID" value="OTO05494.1"/>
    <property type="molecule type" value="Genomic_DNA"/>
</dbReference>
<dbReference type="EMBL" id="NGLE02000001">
    <property type="protein sequence ID" value="MEI5992851.1"/>
    <property type="molecule type" value="Genomic_DNA"/>
</dbReference>
<sequence>MWSLWREFSKESRGFWLFSGTSFFIFSGYMFYRLGIQKESLTGIPQVLLVVLLFFLFFHLVWELSRQTKAWRESHYRLLPINVGTFYFSNILFSCVTTMVLLLIYYSSFVVLMLGLKQQLMMKEFQEYWKHLLVGGYFFLSLSIYFQFVYLLSCTLSERVSRKFQKLTKYTCFFVFIILEIIMSNKLLTIYRESKFVGAYQIEFKVGYVPLYLSDVLFDVITLSLSSIACIFILKNYIEAERR</sequence>
<evidence type="ECO:0000313" key="2">
    <source>
        <dbReference type="EMBL" id="MEI5992851.1"/>
    </source>
</evidence>
<feature type="transmembrane region" description="Helical" evidence="1">
    <location>
        <begin position="85"/>
        <end position="108"/>
    </location>
</feature>
<keyword evidence="1" id="KW-0472">Membrane</keyword>
<feature type="transmembrane region" description="Helical" evidence="1">
    <location>
        <begin position="128"/>
        <end position="152"/>
    </location>
</feature>
<evidence type="ECO:0000313" key="3">
    <source>
        <dbReference type="EMBL" id="OTO05494.1"/>
    </source>
</evidence>
<evidence type="ECO:0000256" key="1">
    <source>
        <dbReference type="SAM" id="Phobius"/>
    </source>
</evidence>
<feature type="transmembrane region" description="Helical" evidence="1">
    <location>
        <begin position="173"/>
        <end position="191"/>
    </location>
</feature>
<protein>
    <submittedName>
        <fullName evidence="3">Uncharacterized protein</fullName>
    </submittedName>
</protein>
<reference evidence="3" key="1">
    <citation type="submission" date="2017-05" db="EMBL/GenBank/DDBJ databases">
        <title>The Genome Sequence of Enterococcus sp. 4G2_DIV0659.</title>
        <authorList>
            <consortium name="The Broad Institute Genomics Platform"/>
            <consortium name="The Broad Institute Genomic Center for Infectious Diseases"/>
            <person name="Earl A."/>
            <person name="Manson A."/>
            <person name="Schwartman J."/>
            <person name="Gilmore M."/>
            <person name="Abouelleil A."/>
            <person name="Cao P."/>
            <person name="Chapman S."/>
            <person name="Cusick C."/>
            <person name="Shea T."/>
            <person name="Young S."/>
            <person name="Neafsey D."/>
            <person name="Nusbaum C."/>
            <person name="Birren B."/>
        </authorList>
    </citation>
    <scope>NUCLEOTIDE SEQUENCE [LARGE SCALE GENOMIC DNA]</scope>
    <source>
        <strain evidence="3">4G2_DIV0659</strain>
    </source>
</reference>
<name>A0A242C5F9_9ENTE</name>
<keyword evidence="1" id="KW-0812">Transmembrane</keyword>
<dbReference type="OrthoDB" id="2182260at2"/>
<evidence type="ECO:0000313" key="4">
    <source>
        <dbReference type="Proteomes" id="UP000195139"/>
    </source>
</evidence>
<feature type="transmembrane region" description="Helical" evidence="1">
    <location>
        <begin position="211"/>
        <end position="234"/>
    </location>
</feature>
<organism evidence="3">
    <name type="scientific">Candidatus Enterococcus mansonii</name>
    <dbReference type="NCBI Taxonomy" id="1834181"/>
    <lineage>
        <taxon>Bacteria</taxon>
        <taxon>Bacillati</taxon>
        <taxon>Bacillota</taxon>
        <taxon>Bacilli</taxon>
        <taxon>Lactobacillales</taxon>
        <taxon>Enterococcaceae</taxon>
        <taxon>Enterococcus</taxon>
    </lineage>
</organism>
<keyword evidence="4" id="KW-1185">Reference proteome</keyword>
<keyword evidence="1" id="KW-1133">Transmembrane helix</keyword>
<gene>
    <name evidence="2" type="ORF">A5880_000390</name>
    <name evidence="3" type="ORF">A5880_002667</name>
</gene>
<dbReference type="AlphaFoldDB" id="A0A242C5F9"/>
<accession>A0A242C5F9</accession>
<comment type="caution">
    <text evidence="3">The sequence shown here is derived from an EMBL/GenBank/DDBJ whole genome shotgun (WGS) entry which is preliminary data.</text>
</comment>
<dbReference type="Proteomes" id="UP000195139">
    <property type="component" value="Unassembled WGS sequence"/>
</dbReference>